<dbReference type="HAMAP" id="MF_01257">
    <property type="entry name" value="CofD"/>
    <property type="match status" value="1"/>
</dbReference>
<evidence type="ECO:0000256" key="1">
    <source>
        <dbReference type="ARBA" id="ARBA00022679"/>
    </source>
</evidence>
<sequence>MMRVALLSGGVGGARCALALDIWRRETRSRLDLTAIVNVGDDFTHLGLRISPDIDSVLYHLGDLGDTARGWGRAGDSATIAEQLRRHLPEAAWFHLGDLDLGHSLIRTRLLAQGLTLSEVTAKFAEDFGIEASVRPVTDDPSPTVVDVPAEVPAETLWPDEASGTAERSLGFQEWWVRGQAEPMPCRFRSPAAAEARPAPGVLDAIRDADVVVIAPSNPIVSVTPVLDIPGVREAVRATSAPVVGLSPIIGGRPVRGWADRCLAVAGVECSATGVRDFYGARESGGLLDGWLLDPIDATPGPHPMPTTASELRFGGDERDTRIVEALWELVEAVPR</sequence>
<keyword evidence="4" id="KW-1185">Reference proteome</keyword>
<accession>A0ABY4FN00</accession>
<dbReference type="GO" id="GO:0016740">
    <property type="term" value="F:transferase activity"/>
    <property type="evidence" value="ECO:0007669"/>
    <property type="project" value="UniProtKB-KW"/>
</dbReference>
<gene>
    <name evidence="3" type="ORF">MUN78_01995</name>
</gene>
<evidence type="ECO:0000313" key="4">
    <source>
        <dbReference type="Proteomes" id="UP000831786"/>
    </source>
</evidence>
<dbReference type="InterPro" id="IPR038136">
    <property type="entry name" value="CofD-like_dom_sf"/>
</dbReference>
<dbReference type="EMBL" id="CP095045">
    <property type="protein sequence ID" value="UOQ57638.1"/>
    <property type="molecule type" value="Genomic_DNA"/>
</dbReference>
<organism evidence="3 4">
    <name type="scientific">Leucobacter allii</name>
    <dbReference type="NCBI Taxonomy" id="2932247"/>
    <lineage>
        <taxon>Bacteria</taxon>
        <taxon>Bacillati</taxon>
        <taxon>Actinomycetota</taxon>
        <taxon>Actinomycetes</taxon>
        <taxon>Micrococcales</taxon>
        <taxon>Microbacteriaceae</taxon>
        <taxon>Leucobacter</taxon>
    </lineage>
</organism>
<evidence type="ECO:0000313" key="3">
    <source>
        <dbReference type="EMBL" id="UOQ57638.1"/>
    </source>
</evidence>
<dbReference type="PANTHER" id="PTHR43007:SF1">
    <property type="entry name" value="2-PHOSPHO-L-LACTATE TRANSFERASE"/>
    <property type="match status" value="1"/>
</dbReference>
<dbReference type="SUPFAM" id="SSF142338">
    <property type="entry name" value="CofD-like"/>
    <property type="match status" value="1"/>
</dbReference>
<keyword evidence="1 3" id="KW-0808">Transferase</keyword>
<dbReference type="Proteomes" id="UP000831786">
    <property type="component" value="Chromosome"/>
</dbReference>
<evidence type="ECO:0000256" key="2">
    <source>
        <dbReference type="ARBA" id="ARBA00022842"/>
    </source>
</evidence>
<dbReference type="Pfam" id="PF01933">
    <property type="entry name" value="CofD"/>
    <property type="match status" value="1"/>
</dbReference>
<dbReference type="RefSeq" id="WP_244728448.1">
    <property type="nucleotide sequence ID" value="NZ_CP095045.1"/>
</dbReference>
<proteinExistence type="inferred from homology"/>
<name>A0ABY4FN00_9MICO</name>
<reference evidence="3 4" key="1">
    <citation type="submission" date="2022-04" db="EMBL/GenBank/DDBJ databases">
        <title>Leucobacter sp. isolated from rhizosphere of garlic.</title>
        <authorList>
            <person name="Won M."/>
            <person name="Lee C.-M."/>
            <person name="Woen H.-Y."/>
            <person name="Kwon S.-W."/>
        </authorList>
    </citation>
    <scope>NUCLEOTIDE SEQUENCE [LARGE SCALE GENOMIC DNA]</scope>
    <source>
        <strain evidence="3 4">H21R-40</strain>
    </source>
</reference>
<dbReference type="PANTHER" id="PTHR43007">
    <property type="entry name" value="2-PHOSPHO-L-LACTATE TRANSFERASE"/>
    <property type="match status" value="1"/>
</dbReference>
<dbReference type="InterPro" id="IPR002882">
    <property type="entry name" value="CofD"/>
</dbReference>
<dbReference type="Gene3D" id="3.40.50.10680">
    <property type="entry name" value="CofD-like domains"/>
    <property type="match status" value="1"/>
</dbReference>
<dbReference type="InterPro" id="IPR010115">
    <property type="entry name" value="FbiA/CofD"/>
</dbReference>
<keyword evidence="2" id="KW-0460">Magnesium</keyword>
<protein>
    <submittedName>
        <fullName evidence="3">2-phospho-L-lactate transferase CofD family protein</fullName>
    </submittedName>
</protein>
<dbReference type="Gene3D" id="1.10.8.240">
    <property type="entry name" value="CofD-like domain"/>
    <property type="match status" value="1"/>
</dbReference>